<evidence type="ECO:0000313" key="2">
    <source>
        <dbReference type="Proteomes" id="UP000299102"/>
    </source>
</evidence>
<evidence type="ECO:0000313" key="1">
    <source>
        <dbReference type="EMBL" id="GBP50362.1"/>
    </source>
</evidence>
<dbReference type="AlphaFoldDB" id="A0A4C1WIN2"/>
<name>A0A4C1WIN2_EUMVA</name>
<evidence type="ECO:0008006" key="3">
    <source>
        <dbReference type="Google" id="ProtNLM"/>
    </source>
</evidence>
<organism evidence="1 2">
    <name type="scientific">Eumeta variegata</name>
    <name type="common">Bagworm moth</name>
    <name type="synonym">Eumeta japonica</name>
    <dbReference type="NCBI Taxonomy" id="151549"/>
    <lineage>
        <taxon>Eukaryota</taxon>
        <taxon>Metazoa</taxon>
        <taxon>Ecdysozoa</taxon>
        <taxon>Arthropoda</taxon>
        <taxon>Hexapoda</taxon>
        <taxon>Insecta</taxon>
        <taxon>Pterygota</taxon>
        <taxon>Neoptera</taxon>
        <taxon>Endopterygota</taxon>
        <taxon>Lepidoptera</taxon>
        <taxon>Glossata</taxon>
        <taxon>Ditrysia</taxon>
        <taxon>Tineoidea</taxon>
        <taxon>Psychidae</taxon>
        <taxon>Oiketicinae</taxon>
        <taxon>Eumeta</taxon>
    </lineage>
</organism>
<sequence length="120" mass="13309">MDELSVKCLLYADDREFLASSASGLEETVNQMNESVKKRGVKVNVGKTNVMVFERGVSMTEGDIFREEIAYALEYLHRLDDSKFVTASVGQPKASHTLANVTMEIVAEARESCYSDESSC</sequence>
<accession>A0A4C1WIN2</accession>
<protein>
    <recommendedName>
        <fullName evidence="3">Reverse transcriptase domain-containing protein</fullName>
    </recommendedName>
</protein>
<gene>
    <name evidence="1" type="ORF">EVAR_32607_1</name>
</gene>
<dbReference type="OrthoDB" id="425681at2759"/>
<keyword evidence="2" id="KW-1185">Reference proteome</keyword>
<dbReference type="Proteomes" id="UP000299102">
    <property type="component" value="Unassembled WGS sequence"/>
</dbReference>
<proteinExistence type="predicted"/>
<comment type="caution">
    <text evidence="1">The sequence shown here is derived from an EMBL/GenBank/DDBJ whole genome shotgun (WGS) entry which is preliminary data.</text>
</comment>
<reference evidence="1 2" key="1">
    <citation type="journal article" date="2019" name="Commun. Biol.">
        <title>The bagworm genome reveals a unique fibroin gene that provides high tensile strength.</title>
        <authorList>
            <person name="Kono N."/>
            <person name="Nakamura H."/>
            <person name="Ohtoshi R."/>
            <person name="Tomita M."/>
            <person name="Numata K."/>
            <person name="Arakawa K."/>
        </authorList>
    </citation>
    <scope>NUCLEOTIDE SEQUENCE [LARGE SCALE GENOMIC DNA]</scope>
</reference>
<dbReference type="EMBL" id="BGZK01000564">
    <property type="protein sequence ID" value="GBP50362.1"/>
    <property type="molecule type" value="Genomic_DNA"/>
</dbReference>